<reference evidence="19 20" key="1">
    <citation type="journal article" date="2018" name="J. Microbiol.">
        <title>Leifsonia flava sp. nov., a novel actinobacterium isolated from the rhizosphere of Aquilegia viridiflora.</title>
        <authorList>
            <person name="Cai Y."/>
            <person name="Tao W.Z."/>
            <person name="Ma Y.J."/>
            <person name="Cheng J."/>
            <person name="Zhang M.Y."/>
            <person name="Zhang Y.X."/>
        </authorList>
    </citation>
    <scope>NUCLEOTIDE SEQUENCE [LARGE SCALE GENOMIC DNA]</scope>
    <source>
        <strain evidence="19 20">SYP-B2174</strain>
    </source>
</reference>
<dbReference type="InterPro" id="IPR013986">
    <property type="entry name" value="DExx_box_DNA_helicase_dom_sf"/>
</dbReference>
<dbReference type="Gene3D" id="1.10.486.10">
    <property type="entry name" value="PCRA, domain 4"/>
    <property type="match status" value="1"/>
</dbReference>
<keyword evidence="3 15" id="KW-0547">Nucleotide-binding</keyword>
<feature type="domain" description="UvrD-like helicase C-terminal" evidence="18">
    <location>
        <begin position="380"/>
        <end position="696"/>
    </location>
</feature>
<dbReference type="CDD" id="cd17932">
    <property type="entry name" value="DEXQc_UvrD"/>
    <property type="match status" value="1"/>
</dbReference>
<dbReference type="InterPro" id="IPR000212">
    <property type="entry name" value="DNA_helicase_UvrD/REP"/>
</dbReference>
<keyword evidence="7" id="KW-0269">Exonuclease</keyword>
<feature type="compositionally biased region" description="Low complexity" evidence="16">
    <location>
        <begin position="1114"/>
        <end position="1143"/>
    </location>
</feature>
<comment type="similarity">
    <text evidence="1">Belongs to the helicase family. UvrD subfamily.</text>
</comment>
<keyword evidence="10" id="KW-0234">DNA repair</keyword>
<evidence type="ECO:0000259" key="18">
    <source>
        <dbReference type="PROSITE" id="PS51217"/>
    </source>
</evidence>
<dbReference type="GO" id="GO:0043138">
    <property type="term" value="F:3'-5' DNA helicase activity"/>
    <property type="evidence" value="ECO:0007669"/>
    <property type="project" value="UniProtKB-EC"/>
</dbReference>
<evidence type="ECO:0000256" key="1">
    <source>
        <dbReference type="ARBA" id="ARBA00009922"/>
    </source>
</evidence>
<feature type="domain" description="UvrD-like helicase ATP-binding" evidence="17">
    <location>
        <begin position="36"/>
        <end position="379"/>
    </location>
</feature>
<evidence type="ECO:0000256" key="15">
    <source>
        <dbReference type="PROSITE-ProRule" id="PRU00560"/>
    </source>
</evidence>
<feature type="binding site" evidence="15">
    <location>
        <begin position="57"/>
        <end position="64"/>
    </location>
    <ligand>
        <name>ATP</name>
        <dbReference type="ChEBI" id="CHEBI:30616"/>
    </ligand>
</feature>
<proteinExistence type="inferred from homology"/>
<dbReference type="GO" id="GO:0003677">
    <property type="term" value="F:DNA binding"/>
    <property type="evidence" value="ECO:0007669"/>
    <property type="project" value="UniProtKB-KW"/>
</dbReference>
<evidence type="ECO:0000256" key="3">
    <source>
        <dbReference type="ARBA" id="ARBA00022741"/>
    </source>
</evidence>
<evidence type="ECO:0000256" key="10">
    <source>
        <dbReference type="ARBA" id="ARBA00023204"/>
    </source>
</evidence>
<evidence type="ECO:0000256" key="11">
    <source>
        <dbReference type="ARBA" id="ARBA00023235"/>
    </source>
</evidence>
<gene>
    <name evidence="19" type="ORF">E4M00_16925</name>
</gene>
<dbReference type="InterPro" id="IPR011604">
    <property type="entry name" value="PDDEXK-like_dom_sf"/>
</dbReference>
<feature type="region of interest" description="Disordered" evidence="16">
    <location>
        <begin position="1102"/>
        <end position="1143"/>
    </location>
</feature>
<comment type="catalytic activity">
    <reaction evidence="14">
        <text>ATP + H2O = ADP + phosphate + H(+)</text>
        <dbReference type="Rhea" id="RHEA:13065"/>
        <dbReference type="ChEBI" id="CHEBI:15377"/>
        <dbReference type="ChEBI" id="CHEBI:15378"/>
        <dbReference type="ChEBI" id="CHEBI:30616"/>
        <dbReference type="ChEBI" id="CHEBI:43474"/>
        <dbReference type="ChEBI" id="CHEBI:456216"/>
        <dbReference type="EC" id="5.6.2.4"/>
    </reaction>
</comment>
<keyword evidence="8 15" id="KW-0067">ATP-binding</keyword>
<evidence type="ECO:0000256" key="13">
    <source>
        <dbReference type="ARBA" id="ARBA00034808"/>
    </source>
</evidence>
<dbReference type="InterPro" id="IPR014017">
    <property type="entry name" value="DNA_helicase_UvrD-like_C"/>
</dbReference>
<evidence type="ECO:0000256" key="14">
    <source>
        <dbReference type="ARBA" id="ARBA00048988"/>
    </source>
</evidence>
<keyword evidence="6 15" id="KW-0347">Helicase</keyword>
<dbReference type="EMBL" id="SPQZ01000009">
    <property type="protein sequence ID" value="TFV94844.1"/>
    <property type="molecule type" value="Genomic_DNA"/>
</dbReference>
<name>A0A4Y9QQD3_9MICO</name>
<dbReference type="GO" id="GO:0004527">
    <property type="term" value="F:exonuclease activity"/>
    <property type="evidence" value="ECO:0007669"/>
    <property type="project" value="UniProtKB-KW"/>
</dbReference>
<comment type="caution">
    <text evidence="19">The sequence shown here is derived from an EMBL/GenBank/DDBJ whole genome shotgun (WGS) entry which is preliminary data.</text>
</comment>
<dbReference type="PANTHER" id="PTHR11070:SF55">
    <property type="entry name" value="DNA 3'-5' HELICASE"/>
    <property type="match status" value="1"/>
</dbReference>
<dbReference type="GO" id="GO:0005829">
    <property type="term" value="C:cytosol"/>
    <property type="evidence" value="ECO:0007669"/>
    <property type="project" value="TreeGrafter"/>
</dbReference>
<feature type="region of interest" description="Disordered" evidence="16">
    <location>
        <begin position="820"/>
        <end position="841"/>
    </location>
</feature>
<dbReference type="RefSeq" id="WP_135121654.1">
    <property type="nucleotide sequence ID" value="NZ_SPQZ01000009.1"/>
</dbReference>
<dbReference type="PANTHER" id="PTHR11070">
    <property type="entry name" value="UVRD / RECB / PCRA DNA HELICASE FAMILY MEMBER"/>
    <property type="match status" value="1"/>
</dbReference>
<evidence type="ECO:0000256" key="8">
    <source>
        <dbReference type="ARBA" id="ARBA00022840"/>
    </source>
</evidence>
<dbReference type="GO" id="GO:0000725">
    <property type="term" value="P:recombinational repair"/>
    <property type="evidence" value="ECO:0007669"/>
    <property type="project" value="TreeGrafter"/>
</dbReference>
<dbReference type="InterPro" id="IPR014016">
    <property type="entry name" value="UvrD-like_ATP-bd"/>
</dbReference>
<evidence type="ECO:0000313" key="19">
    <source>
        <dbReference type="EMBL" id="TFV94844.1"/>
    </source>
</evidence>
<organism evidence="19 20">
    <name type="scientific">Orlajensenia leifsoniae</name>
    <dbReference type="NCBI Taxonomy" id="2561933"/>
    <lineage>
        <taxon>Bacteria</taxon>
        <taxon>Bacillati</taxon>
        <taxon>Actinomycetota</taxon>
        <taxon>Actinomycetes</taxon>
        <taxon>Micrococcales</taxon>
        <taxon>Microbacteriaceae</taxon>
        <taxon>Orlajensenia</taxon>
    </lineage>
</organism>
<dbReference type="Proteomes" id="UP000298127">
    <property type="component" value="Unassembled WGS sequence"/>
</dbReference>
<evidence type="ECO:0000256" key="9">
    <source>
        <dbReference type="ARBA" id="ARBA00023125"/>
    </source>
</evidence>
<dbReference type="AlphaFoldDB" id="A0A4Y9QQD3"/>
<evidence type="ECO:0000256" key="4">
    <source>
        <dbReference type="ARBA" id="ARBA00022763"/>
    </source>
</evidence>
<dbReference type="EC" id="5.6.2.4" evidence="13"/>
<evidence type="ECO:0000256" key="5">
    <source>
        <dbReference type="ARBA" id="ARBA00022801"/>
    </source>
</evidence>
<keyword evidence="4" id="KW-0227">DNA damage</keyword>
<evidence type="ECO:0000256" key="7">
    <source>
        <dbReference type="ARBA" id="ARBA00022839"/>
    </source>
</evidence>
<evidence type="ECO:0000313" key="20">
    <source>
        <dbReference type="Proteomes" id="UP000298127"/>
    </source>
</evidence>
<dbReference type="InterPro" id="IPR038726">
    <property type="entry name" value="PDDEXK_AddAB-type"/>
</dbReference>
<keyword evidence="11" id="KW-0413">Isomerase</keyword>
<keyword evidence="5 15" id="KW-0378">Hydrolase</keyword>
<dbReference type="Gene3D" id="3.90.320.10">
    <property type="match status" value="1"/>
</dbReference>
<evidence type="ECO:0000259" key="17">
    <source>
        <dbReference type="PROSITE" id="PS51198"/>
    </source>
</evidence>
<evidence type="ECO:0000256" key="16">
    <source>
        <dbReference type="SAM" id="MobiDB-lite"/>
    </source>
</evidence>
<dbReference type="Gene3D" id="3.40.50.300">
    <property type="entry name" value="P-loop containing nucleotide triphosphate hydrolases"/>
    <property type="match status" value="2"/>
</dbReference>
<keyword evidence="2" id="KW-0540">Nuclease</keyword>
<dbReference type="Pfam" id="PF13361">
    <property type="entry name" value="UvrD_C"/>
    <property type="match status" value="1"/>
</dbReference>
<evidence type="ECO:0000256" key="6">
    <source>
        <dbReference type="ARBA" id="ARBA00022806"/>
    </source>
</evidence>
<dbReference type="SUPFAM" id="SSF52540">
    <property type="entry name" value="P-loop containing nucleoside triphosphate hydrolases"/>
    <property type="match status" value="1"/>
</dbReference>
<dbReference type="PROSITE" id="PS51198">
    <property type="entry name" value="UVRD_HELICASE_ATP_BIND"/>
    <property type="match status" value="1"/>
</dbReference>
<accession>A0A4Y9QQD3</accession>
<sequence length="1143" mass="125275">MTDVTLEGLGDEFAPLDPARVDLAPDELARRIGDPFSPTAEQSAVIRADLAPTLVIAGAGSGKTETMANRVIWLLATGRVRPEQVLGLTFTRKAAGELAERIQRRIGRLDESGLLPRRVASGGDAGGDAGANSLFDRPTVSTYNAFANSIFHDNAVILGREPESQLLSESSAWLLARRVTVEHGDDRLVRIGKRVDDVTDAVLRVSRALAENEADSAEVRRFGQEFRRLGELPYNEKTGAAKQYADVTAALAHVESLDVLLDLAARFDAEKRRLGLVEFSDQVALARAACERSPRVVDGYRERYKVILLDEYQDTSVGQTRLLSTLFAGQGVMAVGDPHQSIYGWRGASADNLSRFSSDFAAEGTSAETLSLSTSWRNPTIVLDAANRLVEPLTAVTTVGVATLAPRPAAPAGVLTASFHEQMADEADAVAEWFSGRLDPTLPDAEKPTAAMLFRARRHMEFFAEALRRRGIPCHVLGIGGLLSTPEVVDLVATLRVVHDPAAGSSLLRLLAGALFRIGPRDLAELARVAGWLQSRDWQQKDVGDEVRRALRESVAVDDAASIVDALDFVSTAPAEHRQLAGFSDLGLYRLRGAGARLAFLRSRVGLALPDFVRLVEQELRLDIEVSANERNERGMANLYAFHDEVAAFVAADERGTLGSFLAWLARAEKADDLGPRSDPGERGVVQLLTIHGSKGLEWDYVVVPGMTEAGLPSAPREGGGWVSFGQLPYEFRGDRLELPVLPWRTVSTQQQFRDEFVAFKAALAERSSLEERRLAYVAVTRAREQLLLTGSFWADGTRPKLPSRYLRELAEVRIIAELPEAPENEENPSDRAGRTGEWPFDPLGTRRVGVERAADAVRSAARERSRTLAQPATPWSRDIDLLLAERRRRAQPEPVALPARIPASRFKDYVDRPGEVAEGLRRPLPQRPYRATRLGTLFHSWVEHRSAGVGSFDLLDVSADESDADSTVEFDVVDATPENDRLAQLQATFERSEWADRAPEDVEIEIHLALAGQVFICKLDAVYRTETGYQVVDWKTGRAPTDARDLELKQTQLALYRLAYARWKDVDPSTVDAVFYFVADDVVVRPERLYEEEDLLELWSSVSSDTRREPERASSSASKAAVASGSSPGSPSDAASDGSASS</sequence>
<dbReference type="GO" id="GO:0005524">
    <property type="term" value="F:ATP binding"/>
    <property type="evidence" value="ECO:0007669"/>
    <property type="project" value="UniProtKB-UniRule"/>
</dbReference>
<evidence type="ECO:0000256" key="12">
    <source>
        <dbReference type="ARBA" id="ARBA00034617"/>
    </source>
</evidence>
<dbReference type="PROSITE" id="PS51217">
    <property type="entry name" value="UVRD_HELICASE_CTER"/>
    <property type="match status" value="1"/>
</dbReference>
<comment type="catalytic activity">
    <reaction evidence="12">
        <text>Couples ATP hydrolysis with the unwinding of duplex DNA by translocating in the 3'-5' direction.</text>
        <dbReference type="EC" id="5.6.2.4"/>
    </reaction>
</comment>
<protein>
    <recommendedName>
        <fullName evidence="13">DNA 3'-5' helicase</fullName>
        <ecNumber evidence="13">5.6.2.4</ecNumber>
    </recommendedName>
</protein>
<keyword evidence="20" id="KW-1185">Reference proteome</keyword>
<dbReference type="Pfam" id="PF00580">
    <property type="entry name" value="UvrD-helicase"/>
    <property type="match status" value="1"/>
</dbReference>
<dbReference type="InterPro" id="IPR027417">
    <property type="entry name" value="P-loop_NTPase"/>
</dbReference>
<dbReference type="Pfam" id="PF12705">
    <property type="entry name" value="PDDEXK_1"/>
    <property type="match status" value="1"/>
</dbReference>
<keyword evidence="9" id="KW-0238">DNA-binding</keyword>
<dbReference type="GO" id="GO:0033202">
    <property type="term" value="C:DNA helicase complex"/>
    <property type="evidence" value="ECO:0007669"/>
    <property type="project" value="TreeGrafter"/>
</dbReference>
<evidence type="ECO:0000256" key="2">
    <source>
        <dbReference type="ARBA" id="ARBA00022722"/>
    </source>
</evidence>
<dbReference type="Gene3D" id="1.10.10.160">
    <property type="match status" value="1"/>
</dbReference>